<organism evidence="4 6">
    <name type="scientific">Aeromonas taiwanensis</name>
    <dbReference type="NCBI Taxonomy" id="633417"/>
    <lineage>
        <taxon>Bacteria</taxon>
        <taxon>Pseudomonadati</taxon>
        <taxon>Pseudomonadota</taxon>
        <taxon>Gammaproteobacteria</taxon>
        <taxon>Aeromonadales</taxon>
        <taxon>Aeromonadaceae</taxon>
        <taxon>Aeromonas</taxon>
    </lineage>
</organism>
<dbReference type="RefSeq" id="WP_134697237.1">
    <property type="nucleotide sequence ID" value="NZ_QORJ01000064.1"/>
</dbReference>
<protein>
    <submittedName>
        <fullName evidence="4">Uncharacterized protein</fullName>
    </submittedName>
</protein>
<feature type="domain" description="Transposon Tn7 transposition protein TnsD C-terminal" evidence="2">
    <location>
        <begin position="210"/>
        <end position="521"/>
    </location>
</feature>
<comment type="caution">
    <text evidence="4">The sequence shown here is derived from an EMBL/GenBank/DDBJ whole genome shotgun (WGS) entry which is preliminary data.</text>
</comment>
<evidence type="ECO:0000259" key="1">
    <source>
        <dbReference type="Pfam" id="PF06527"/>
    </source>
</evidence>
<sequence length="540" mass="60446">MLGSVIPTYITGESAYSWVSQYFVHSAYSDRNHFCNQLFHCPAVRLHPALPGHIEAAAQAAGVDPQYLLHHGSAFPLFALTLNNKHQVHALAAAMLGEGRGIMALSGQAASKLRVGGACLKWCPACLLEDEKQFGCGYWHTVHQLYGVTACAKHELRLQTLAASAGGIDRRLLIPDPEIPCEPSRPSEQEINLSTYITAMHRYLCVQSPTESLAELYQRWLGQQGYLTARGHLRSQLLLQAMTEFWQGLFADITPTVPPGLANYRYVSGLVHGNRNHHYLKHMMLMAFVSRSPAEFFSISSPATVQIKSTMPSDGQLSETAILTLLVKRVSMRQIACQTGYSIGYIKQLALRHNQPVDHRAKRITAEVERGIWRQAFMGGSRQQIAHSHGVSVGAVEAIIQSHQGLSDWRRHLRRVNRLREHRVTVAAYLAKHADASRGCVEQVCRTAFTWLYKHDRAWLYQQLPAAKRAVHHPSVDWEERDRKLAEQLGLLAEQASSLSALERAVDRPDCLRKYKTRLPLSYALAVRLVAVYAAQHPMP</sequence>
<name>A0A5F0K3Z5_9GAMM</name>
<dbReference type="Pfam" id="PF15978">
    <property type="entry name" value="TnsD"/>
    <property type="match status" value="1"/>
</dbReference>
<dbReference type="EMBL" id="QORL01000066">
    <property type="protein sequence ID" value="TFF70863.1"/>
    <property type="molecule type" value="Genomic_DNA"/>
</dbReference>
<dbReference type="OrthoDB" id="470139at2"/>
<dbReference type="EMBL" id="QORK01000066">
    <property type="protein sequence ID" value="TFF73892.1"/>
    <property type="molecule type" value="Genomic_DNA"/>
</dbReference>
<feature type="domain" description="TniQ" evidence="1">
    <location>
        <begin position="7"/>
        <end position="158"/>
    </location>
</feature>
<dbReference type="InterPro" id="IPR009492">
    <property type="entry name" value="TniQ"/>
</dbReference>
<evidence type="ECO:0000313" key="4">
    <source>
        <dbReference type="EMBL" id="TFF73892.1"/>
    </source>
</evidence>
<dbReference type="Proteomes" id="UP000297720">
    <property type="component" value="Unassembled WGS sequence"/>
</dbReference>
<reference evidence="4 6" key="1">
    <citation type="submission" date="2018-06" db="EMBL/GenBank/DDBJ databases">
        <title>Occurrence of a novel blaKPC-2- and qnrS2- harbouring IncP6 plasmid from Aeromonas taiwanensis isolates recovered from the river sediments.</title>
        <authorList>
            <person name="Zheng B."/>
            <person name="Yu X."/>
            <person name="Xiao Y."/>
        </authorList>
    </citation>
    <scope>NUCLEOTIDE SEQUENCE [LARGE SCALE GENOMIC DNA]</scope>
    <source>
        <strain evidence="3 5">1713</strain>
        <strain evidence="4 6">198</strain>
    </source>
</reference>
<evidence type="ECO:0000259" key="2">
    <source>
        <dbReference type="Pfam" id="PF15978"/>
    </source>
</evidence>
<evidence type="ECO:0000313" key="3">
    <source>
        <dbReference type="EMBL" id="TFF70863.1"/>
    </source>
</evidence>
<dbReference type="Pfam" id="PF06527">
    <property type="entry name" value="TniQ"/>
    <property type="match status" value="1"/>
</dbReference>
<keyword evidence="5" id="KW-1185">Reference proteome</keyword>
<dbReference type="InterPro" id="IPR032750">
    <property type="entry name" value="TnsD_C"/>
</dbReference>
<proteinExistence type="predicted"/>
<accession>A0A5F0K3Z5</accession>
<dbReference type="Proteomes" id="UP000297914">
    <property type="component" value="Unassembled WGS sequence"/>
</dbReference>
<evidence type="ECO:0000313" key="5">
    <source>
        <dbReference type="Proteomes" id="UP000297720"/>
    </source>
</evidence>
<dbReference type="AlphaFoldDB" id="A0A5F0K3Z5"/>
<evidence type="ECO:0000313" key="6">
    <source>
        <dbReference type="Proteomes" id="UP000297914"/>
    </source>
</evidence>
<gene>
    <name evidence="3" type="ORF">DRM93_20840</name>
    <name evidence="4" type="ORF">DRM94_20840</name>
</gene>